<evidence type="ECO:0000313" key="3">
    <source>
        <dbReference type="Proteomes" id="UP000069205"/>
    </source>
</evidence>
<dbReference type="RefSeq" id="WP_053381250.1">
    <property type="nucleotide sequence ID" value="NZ_CP011801.1"/>
</dbReference>
<dbReference type="InterPro" id="IPR052747">
    <property type="entry name" value="TA_system_RelE_toxin"/>
</dbReference>
<name>A0A0K2GHE6_NITMO</name>
<reference evidence="2 3" key="1">
    <citation type="journal article" date="2015" name="Proc. Natl. Acad. Sci. U.S.A.">
        <title>Expanded metabolic versatility of ubiquitous nitrite-oxidizing bacteria from the genus Nitrospira.</title>
        <authorList>
            <person name="Koch H."/>
            <person name="Lucker S."/>
            <person name="Albertsen M."/>
            <person name="Kitzinger K."/>
            <person name="Herbold C."/>
            <person name="Spieck E."/>
            <person name="Nielsen P.H."/>
            <person name="Wagner M."/>
            <person name="Daims H."/>
        </authorList>
    </citation>
    <scope>NUCLEOTIDE SEQUENCE [LARGE SCALE GENOMIC DNA]</scope>
    <source>
        <strain evidence="2 3">NSP M-1</strain>
    </source>
</reference>
<dbReference type="STRING" id="42253.NITMOv2_3996"/>
<dbReference type="PATRIC" id="fig|42253.5.peg.3942"/>
<keyword evidence="3" id="KW-1185">Reference proteome</keyword>
<dbReference type="SUPFAM" id="SSF143011">
    <property type="entry name" value="RelE-like"/>
    <property type="match status" value="1"/>
</dbReference>
<dbReference type="PANTHER" id="PTHR38813">
    <property type="match status" value="1"/>
</dbReference>
<dbReference type="Gene3D" id="3.30.2310.20">
    <property type="entry name" value="RelE-like"/>
    <property type="match status" value="1"/>
</dbReference>
<keyword evidence="1" id="KW-1277">Toxin-antitoxin system</keyword>
<protein>
    <submittedName>
        <fullName evidence="2">Putative Plasmid stabilization system</fullName>
    </submittedName>
</protein>
<dbReference type="PANTHER" id="PTHR38813:SF1">
    <property type="entry name" value="TOXIN RELE1-RELATED"/>
    <property type="match status" value="1"/>
</dbReference>
<dbReference type="AlphaFoldDB" id="A0A0K2GHE6"/>
<dbReference type="KEGG" id="nmv:NITMOv2_3996"/>
<dbReference type="OrthoDB" id="9812706at2"/>
<organism evidence="2 3">
    <name type="scientific">Nitrospira moscoviensis</name>
    <dbReference type="NCBI Taxonomy" id="42253"/>
    <lineage>
        <taxon>Bacteria</taxon>
        <taxon>Pseudomonadati</taxon>
        <taxon>Nitrospirota</taxon>
        <taxon>Nitrospiria</taxon>
        <taxon>Nitrospirales</taxon>
        <taxon>Nitrospiraceae</taxon>
        <taxon>Nitrospira</taxon>
    </lineage>
</organism>
<dbReference type="InterPro" id="IPR035093">
    <property type="entry name" value="RelE/ParE_toxin_dom_sf"/>
</dbReference>
<evidence type="ECO:0000313" key="2">
    <source>
        <dbReference type="EMBL" id="ALA60380.1"/>
    </source>
</evidence>
<accession>A0A0K2GHE6</accession>
<proteinExistence type="predicted"/>
<sequence>MAYELVFPSERVEREFQRSLTKIPADYREAIVNAVRALAANPKPEGKRVKKLTGQLIVSHFTAEYRVRVGPYRVLYDIDKPQKKVILLKLAKRDEQTYK</sequence>
<evidence type="ECO:0000256" key="1">
    <source>
        <dbReference type="ARBA" id="ARBA00022649"/>
    </source>
</evidence>
<dbReference type="Pfam" id="PF05016">
    <property type="entry name" value="ParE_toxin"/>
    <property type="match status" value="1"/>
</dbReference>
<dbReference type="InterPro" id="IPR007712">
    <property type="entry name" value="RelE/ParE_toxin"/>
</dbReference>
<gene>
    <name evidence="2" type="ORF">NITMOv2_3996</name>
</gene>
<dbReference type="EMBL" id="CP011801">
    <property type="protein sequence ID" value="ALA60380.1"/>
    <property type="molecule type" value="Genomic_DNA"/>
</dbReference>
<dbReference type="Proteomes" id="UP000069205">
    <property type="component" value="Chromosome"/>
</dbReference>